<comment type="caution">
    <text evidence="1">The sequence shown here is derived from an EMBL/GenBank/DDBJ whole genome shotgun (WGS) entry which is preliminary data.</text>
</comment>
<sequence>MSTVLSRPATAPMASRHLRRIPHGGIALYETLKAAWLSANPDASPADYEAAMVRFARLAGI</sequence>
<accession>A0A848P8P2</accession>
<evidence type="ECO:0000313" key="2">
    <source>
        <dbReference type="Proteomes" id="UP000575469"/>
    </source>
</evidence>
<protein>
    <submittedName>
        <fullName evidence="1">Uncharacterized protein</fullName>
    </submittedName>
</protein>
<organism evidence="1 2">
    <name type="scientific">Ralstonia insidiosa</name>
    <dbReference type="NCBI Taxonomy" id="190721"/>
    <lineage>
        <taxon>Bacteria</taxon>
        <taxon>Pseudomonadati</taxon>
        <taxon>Pseudomonadota</taxon>
        <taxon>Betaproteobacteria</taxon>
        <taxon>Burkholderiales</taxon>
        <taxon>Burkholderiaceae</taxon>
        <taxon>Ralstonia</taxon>
    </lineage>
</organism>
<evidence type="ECO:0000313" key="1">
    <source>
        <dbReference type="EMBL" id="NMV41837.1"/>
    </source>
</evidence>
<dbReference type="Proteomes" id="UP000575469">
    <property type="component" value="Unassembled WGS sequence"/>
</dbReference>
<gene>
    <name evidence="1" type="ORF">HGR00_28365</name>
</gene>
<reference evidence="1 2" key="1">
    <citation type="submission" date="2020-04" db="EMBL/GenBank/DDBJ databases">
        <title>Ralstonia insidiosa genome sequencing and assembly.</title>
        <authorList>
            <person name="Martins R.C.R."/>
            <person name="Perdigao-Neto L.V."/>
            <person name="Levin A.S.S."/>
            <person name="Costa S.F."/>
        </authorList>
    </citation>
    <scope>NUCLEOTIDE SEQUENCE [LARGE SCALE GENOMIC DNA]</scope>
    <source>
        <strain evidence="1 2">5047</strain>
    </source>
</reference>
<name>A0A848P8P2_9RALS</name>
<proteinExistence type="predicted"/>
<dbReference type="RefSeq" id="WP_169341869.1">
    <property type="nucleotide sequence ID" value="NZ_JABBZM010000039.1"/>
</dbReference>
<dbReference type="EMBL" id="JABBZM010000039">
    <property type="protein sequence ID" value="NMV41837.1"/>
    <property type="molecule type" value="Genomic_DNA"/>
</dbReference>
<dbReference type="AlphaFoldDB" id="A0A848P8P2"/>